<organism evidence="1 2">
    <name type="scientific">Nocardioides bizhenqiangii</name>
    <dbReference type="NCBI Taxonomy" id="3095076"/>
    <lineage>
        <taxon>Bacteria</taxon>
        <taxon>Bacillati</taxon>
        <taxon>Actinomycetota</taxon>
        <taxon>Actinomycetes</taxon>
        <taxon>Propionibacteriales</taxon>
        <taxon>Nocardioidaceae</taxon>
        <taxon>Nocardioides</taxon>
    </lineage>
</organism>
<evidence type="ECO:0000313" key="1">
    <source>
        <dbReference type="EMBL" id="WQQ24549.1"/>
    </source>
</evidence>
<sequence>MWTDTLTTTHVGHLSHDLPCLSCGHGIHTFLPCGDGCDCPPVVLPGNAA</sequence>
<accession>A0ABZ0ZJ45</accession>
<protein>
    <submittedName>
        <fullName evidence="1">Uncharacterized protein</fullName>
    </submittedName>
</protein>
<name>A0ABZ0ZJ45_9ACTN</name>
<reference evidence="2" key="1">
    <citation type="submission" date="2023-12" db="EMBL/GenBank/DDBJ databases">
        <title>Novel species in genus Nocardioides.</title>
        <authorList>
            <person name="Zhou H."/>
        </authorList>
    </citation>
    <scope>NUCLEOTIDE SEQUENCE [LARGE SCALE GENOMIC DNA]</scope>
    <source>
        <strain evidence="2">HM61</strain>
    </source>
</reference>
<proteinExistence type="predicted"/>
<gene>
    <name evidence="1" type="ORF">SHK19_11260</name>
</gene>
<keyword evidence="2" id="KW-1185">Reference proteome</keyword>
<evidence type="ECO:0000313" key="2">
    <source>
        <dbReference type="Proteomes" id="UP001327225"/>
    </source>
</evidence>
<dbReference type="Proteomes" id="UP001327225">
    <property type="component" value="Chromosome"/>
</dbReference>
<dbReference type="EMBL" id="CP141059">
    <property type="protein sequence ID" value="WQQ24549.1"/>
    <property type="molecule type" value="Genomic_DNA"/>
</dbReference>
<dbReference type="RefSeq" id="WP_322455055.1">
    <property type="nucleotide sequence ID" value="NZ_CP141059.1"/>
</dbReference>